<dbReference type="EMBL" id="CBSW010000059">
    <property type="protein sequence ID" value="CDG95725.1"/>
    <property type="molecule type" value="Genomic_DNA"/>
</dbReference>
<feature type="transmembrane region" description="Helical" evidence="12">
    <location>
        <begin position="16"/>
        <end position="39"/>
    </location>
</feature>
<dbReference type="GO" id="GO:0015920">
    <property type="term" value="P:lipopolysaccharide transport"/>
    <property type="evidence" value="ECO:0007669"/>
    <property type="project" value="TreeGrafter"/>
</dbReference>
<feature type="transmembrane region" description="Helical" evidence="12">
    <location>
        <begin position="97"/>
        <end position="120"/>
    </location>
</feature>
<dbReference type="AlphaFoldDB" id="A0A077NCT6"/>
<feature type="transmembrane region" description="Helical" evidence="12">
    <location>
        <begin position="328"/>
        <end position="348"/>
    </location>
</feature>
<keyword evidence="7" id="KW-0997">Cell inner membrane</keyword>
<comment type="subunit">
    <text evidence="11">Component of the lipopolysaccharide transport and assembly complex. The LptBFG transporter is composed of two ATP-binding proteins (LptB) and two transmembrane proteins (LptF and LptG).</text>
</comment>
<evidence type="ECO:0000256" key="7">
    <source>
        <dbReference type="ARBA" id="ARBA00022519"/>
    </source>
</evidence>
<accession>A0A077NCT6</accession>
<sequence>MIIIRYLVRETLKSQIAILFILLLIFFSQKLVEVLGAAVEGSVPANLVLSLLGLGVPEMAQLILPLSLFLGVLMTFSKLYTESEITVMHACGLGKGVLVKSALILALFTSMLAAANVLWFTPWSSKYQEQVLADAKANPSLAAMMEGQFKPSRDGNMVLYIGNVKGNNFENVFLAQLRPVNNQRPSVVIADGGHMEERPNGNQVSVLHQGMRYEGTALMRDFRITDFKNYQAVIGHKAADIDSDKVEQKTLSQLWHKGDEDSRAELHWRLTLIVSVLVMALMVVPLSAVNPRQGRVLSMLPAMLLYLIFFLLQSSLRSNGGRGKLDPAFWMWLVNGAYFALALALNMWDTVPMRKLRSRFKNQGAA</sequence>
<evidence type="ECO:0000313" key="13">
    <source>
        <dbReference type="EMBL" id="CDG95725.1"/>
    </source>
</evidence>
<evidence type="ECO:0000256" key="11">
    <source>
        <dbReference type="ARBA" id="ARBA00026081"/>
    </source>
</evidence>
<evidence type="ECO:0000256" key="9">
    <source>
        <dbReference type="ARBA" id="ARBA00022989"/>
    </source>
</evidence>
<keyword evidence="5" id="KW-0813">Transport</keyword>
<dbReference type="Pfam" id="PF03739">
    <property type="entry name" value="LptF_LptG"/>
    <property type="match status" value="1"/>
</dbReference>
<proteinExistence type="inferred from homology"/>
<comment type="caution">
    <text evidence="13">The sequence shown here is derived from an EMBL/GenBank/DDBJ whole genome shotgun (WGS) entry which is preliminary data.</text>
</comment>
<evidence type="ECO:0000256" key="5">
    <source>
        <dbReference type="ARBA" id="ARBA00022448"/>
    </source>
</evidence>
<evidence type="ECO:0000256" key="12">
    <source>
        <dbReference type="SAM" id="Phobius"/>
    </source>
</evidence>
<evidence type="ECO:0000256" key="3">
    <source>
        <dbReference type="ARBA" id="ARBA00007725"/>
    </source>
</evidence>
<name>A0A077NCT6_XENBV</name>
<dbReference type="RefSeq" id="WP_038215464.1">
    <property type="nucleotide sequence ID" value="NZ_CAWLWN010000138.1"/>
</dbReference>
<keyword evidence="8 12" id="KW-0812">Transmembrane</keyword>
<reference evidence="13" key="1">
    <citation type="submission" date="2013-07" db="EMBL/GenBank/DDBJ databases">
        <title>Sub-species coevolution in mutualistic symbiosis.</title>
        <authorList>
            <person name="Murfin K."/>
            <person name="Klassen J."/>
            <person name="Lee M."/>
            <person name="Forst S."/>
            <person name="Stock P."/>
            <person name="Goodrich-Blair H."/>
        </authorList>
    </citation>
    <scope>NUCLEOTIDE SEQUENCE [LARGE SCALE GENOMIC DNA]</scope>
    <source>
        <strain evidence="13">Puntauvense</strain>
    </source>
</reference>
<keyword evidence="6" id="KW-1003">Cell membrane</keyword>
<gene>
    <name evidence="13" type="primary">yjgP</name>
    <name evidence="13" type="ORF">XBP1_1510015</name>
</gene>
<evidence type="ECO:0000256" key="10">
    <source>
        <dbReference type="ARBA" id="ARBA00023136"/>
    </source>
</evidence>
<feature type="transmembrane region" description="Helical" evidence="12">
    <location>
        <begin position="266"/>
        <end position="284"/>
    </location>
</feature>
<evidence type="ECO:0000256" key="6">
    <source>
        <dbReference type="ARBA" id="ARBA00022475"/>
    </source>
</evidence>
<dbReference type="PANTHER" id="PTHR33529:SF7">
    <property type="entry name" value="LIPOPOLYSACCHARIDE EXPORT SYSTEM PERMEASE PROTEIN LPTF"/>
    <property type="match status" value="1"/>
</dbReference>
<organism evidence="13 14">
    <name type="scientific">Xenorhabdus bovienii str. puntauvense</name>
    <dbReference type="NCBI Taxonomy" id="1398201"/>
    <lineage>
        <taxon>Bacteria</taxon>
        <taxon>Pseudomonadati</taxon>
        <taxon>Pseudomonadota</taxon>
        <taxon>Gammaproteobacteria</taxon>
        <taxon>Enterobacterales</taxon>
        <taxon>Morganellaceae</taxon>
        <taxon>Xenorhabdus</taxon>
    </lineage>
</organism>
<dbReference type="InterPro" id="IPR005495">
    <property type="entry name" value="LptG/LptF_permease"/>
</dbReference>
<comment type="function">
    <text evidence="1">Part of the ABC transporter complex LptBFG involved in the translocation of lipopolysaccharide (LPS) from the inner membrane to the outer membrane.</text>
</comment>
<comment type="subcellular location">
    <subcellularLocation>
        <location evidence="2">Cell inner membrane</location>
        <topology evidence="2">Multi-pass membrane protein</topology>
    </subcellularLocation>
</comment>
<evidence type="ECO:0000256" key="1">
    <source>
        <dbReference type="ARBA" id="ARBA00002265"/>
    </source>
</evidence>
<keyword evidence="10 12" id="KW-0472">Membrane</keyword>
<evidence type="ECO:0000313" key="14">
    <source>
        <dbReference type="Proteomes" id="UP000028511"/>
    </source>
</evidence>
<dbReference type="HOGENOM" id="CLU_028799_0_2_6"/>
<dbReference type="Proteomes" id="UP000028511">
    <property type="component" value="Unassembled WGS sequence"/>
</dbReference>
<dbReference type="GO" id="GO:0055085">
    <property type="term" value="P:transmembrane transport"/>
    <property type="evidence" value="ECO:0007669"/>
    <property type="project" value="InterPro"/>
</dbReference>
<dbReference type="GO" id="GO:0043190">
    <property type="term" value="C:ATP-binding cassette (ABC) transporter complex"/>
    <property type="evidence" value="ECO:0007669"/>
    <property type="project" value="InterPro"/>
</dbReference>
<dbReference type="InterPro" id="IPR030922">
    <property type="entry name" value="LptF"/>
</dbReference>
<feature type="transmembrane region" description="Helical" evidence="12">
    <location>
        <begin position="296"/>
        <end position="316"/>
    </location>
</feature>
<dbReference type="PANTHER" id="PTHR33529">
    <property type="entry name" value="SLR0882 PROTEIN-RELATED"/>
    <property type="match status" value="1"/>
</dbReference>
<evidence type="ECO:0000256" key="2">
    <source>
        <dbReference type="ARBA" id="ARBA00004429"/>
    </source>
</evidence>
<feature type="transmembrane region" description="Helical" evidence="12">
    <location>
        <begin position="59"/>
        <end position="76"/>
    </location>
</feature>
<keyword evidence="9 12" id="KW-1133">Transmembrane helix</keyword>
<protein>
    <recommendedName>
        <fullName evidence="4">Lipopolysaccharide export system permease protein LptF</fullName>
    </recommendedName>
</protein>
<comment type="similarity">
    <text evidence="3">Belongs to the LptF/LptG family.</text>
</comment>
<evidence type="ECO:0000256" key="4">
    <source>
        <dbReference type="ARBA" id="ARBA00014213"/>
    </source>
</evidence>
<dbReference type="NCBIfam" id="TIGR04407">
    <property type="entry name" value="LptF_YjgP"/>
    <property type="match status" value="1"/>
</dbReference>
<evidence type="ECO:0000256" key="8">
    <source>
        <dbReference type="ARBA" id="ARBA00022692"/>
    </source>
</evidence>